<evidence type="ECO:0000313" key="2">
    <source>
        <dbReference type="EMBL" id="KAG9192880.1"/>
    </source>
</evidence>
<comment type="caution">
    <text evidence="2">The sequence shown here is derived from an EMBL/GenBank/DDBJ whole genome shotgun (WGS) entry which is preliminary data.</text>
</comment>
<dbReference type="Proteomes" id="UP001199106">
    <property type="component" value="Unassembled WGS sequence"/>
</dbReference>
<evidence type="ECO:0000313" key="3">
    <source>
        <dbReference type="Proteomes" id="UP001199106"/>
    </source>
</evidence>
<proteinExistence type="predicted"/>
<dbReference type="InterPro" id="IPR010730">
    <property type="entry name" value="HET"/>
</dbReference>
<dbReference type="AlphaFoldDB" id="A0AAD4NTI2"/>
<reference evidence="2" key="1">
    <citation type="submission" date="2021-07" db="EMBL/GenBank/DDBJ databases">
        <title>Genome Resource of American Ginseng Black Spot Pathogen Alternaria panax.</title>
        <authorList>
            <person name="Qiu C."/>
            <person name="Wang W."/>
            <person name="Liu Z."/>
        </authorList>
    </citation>
    <scope>NUCLEOTIDE SEQUENCE</scope>
    <source>
        <strain evidence="2">BNCC115425</strain>
    </source>
</reference>
<accession>A0AAD4NTI2</accession>
<evidence type="ECO:0000259" key="1">
    <source>
        <dbReference type="Pfam" id="PF06985"/>
    </source>
</evidence>
<dbReference type="Pfam" id="PF06985">
    <property type="entry name" value="HET"/>
    <property type="match status" value="1"/>
</dbReference>
<dbReference type="PANTHER" id="PTHR24148:SF73">
    <property type="entry name" value="HET DOMAIN PROTEIN (AFU_ORTHOLOGUE AFUA_8G01020)"/>
    <property type="match status" value="1"/>
</dbReference>
<dbReference type="PANTHER" id="PTHR24148">
    <property type="entry name" value="ANKYRIN REPEAT DOMAIN-CONTAINING PROTEIN 39 HOMOLOG-RELATED"/>
    <property type="match status" value="1"/>
</dbReference>
<dbReference type="InterPro" id="IPR052895">
    <property type="entry name" value="HetReg/Transcr_Mod"/>
</dbReference>
<keyword evidence="3" id="KW-1185">Reference proteome</keyword>
<name>A0AAD4NTI2_9PLEO</name>
<gene>
    <name evidence="2" type="ORF">G6011_11614</name>
</gene>
<protein>
    <recommendedName>
        <fullName evidence="1">Heterokaryon incompatibility domain-containing protein</fullName>
    </recommendedName>
</protein>
<dbReference type="EMBL" id="JAANER010000003">
    <property type="protein sequence ID" value="KAG9192880.1"/>
    <property type="molecule type" value="Genomic_DNA"/>
</dbReference>
<sequence length="492" mass="57386">MEMPPKHVRFTHTPMNFKNREIRLLNIEPSSEPSSPIQITIKHVNFGRHVDAFARCREEVAILEIERDHNAEEVDAIYDKFGQERLNFVPLSYTWGPESPAHDILVTSPDSRGWLTVRQNLYDFLRIRRNCDPDWFWIDQICINQGQNDEKSHQVSQMAEIYSTSDVEVWLGPEFEGSNELVDLITRESVVSTQRPIPKLSVSEREMCAIIPTLRQFVHLPYWSRLWIIQEIVLGDFVTIRIGSKTLSWYIFSSGWKRLERAWTSLYITKEGEFSGQNFEGKVQSRIMSIRDLQGQQHQDWDDVGSLVLGAKCADVRDRAFGAMAMVHPSLRVFPDYSMLSQDLLLKIVTAHAQYISKEHPKPIATDVDVSQDPEYRDIMVREFVQECLSTTEMWFLHLNDDDKNMIDPKYIRRRLQEILPLFPPSFGCTIEGTWHFKSYLWYKVPNERSMRWRLARAGVEPLRRLSKRFKPAKKRLAVSAPDSMFADSDST</sequence>
<organism evidence="2 3">
    <name type="scientific">Alternaria panax</name>
    <dbReference type="NCBI Taxonomy" id="48097"/>
    <lineage>
        <taxon>Eukaryota</taxon>
        <taxon>Fungi</taxon>
        <taxon>Dikarya</taxon>
        <taxon>Ascomycota</taxon>
        <taxon>Pezizomycotina</taxon>
        <taxon>Dothideomycetes</taxon>
        <taxon>Pleosporomycetidae</taxon>
        <taxon>Pleosporales</taxon>
        <taxon>Pleosporineae</taxon>
        <taxon>Pleosporaceae</taxon>
        <taxon>Alternaria</taxon>
        <taxon>Alternaria sect. Panax</taxon>
    </lineage>
</organism>
<feature type="domain" description="Heterokaryon incompatibility" evidence="1">
    <location>
        <begin position="89"/>
        <end position="231"/>
    </location>
</feature>